<evidence type="ECO:0000256" key="2">
    <source>
        <dbReference type="ARBA" id="ARBA00022527"/>
    </source>
</evidence>
<evidence type="ECO:0000313" key="11">
    <source>
        <dbReference type="EMBL" id="KAJ3833125.1"/>
    </source>
</evidence>
<evidence type="ECO:0000256" key="5">
    <source>
        <dbReference type="ARBA" id="ARBA00022777"/>
    </source>
</evidence>
<evidence type="ECO:0000256" key="6">
    <source>
        <dbReference type="ARBA" id="ARBA00022840"/>
    </source>
</evidence>
<feature type="compositionally biased region" description="Low complexity" evidence="9">
    <location>
        <begin position="495"/>
        <end position="506"/>
    </location>
</feature>
<evidence type="ECO:0000313" key="12">
    <source>
        <dbReference type="Proteomes" id="UP001163846"/>
    </source>
</evidence>
<keyword evidence="2" id="KW-0723">Serine/threonine-protein kinase</keyword>
<reference evidence="11" key="1">
    <citation type="submission" date="2022-08" db="EMBL/GenBank/DDBJ databases">
        <authorList>
            <consortium name="DOE Joint Genome Institute"/>
            <person name="Min B."/>
            <person name="Riley R."/>
            <person name="Sierra-Patev S."/>
            <person name="Naranjo-Ortiz M."/>
            <person name="Looney B."/>
            <person name="Konkel Z."/>
            <person name="Slot J.C."/>
            <person name="Sakamoto Y."/>
            <person name="Steenwyk J.L."/>
            <person name="Rokas A."/>
            <person name="Carro J."/>
            <person name="Camarero S."/>
            <person name="Ferreira P."/>
            <person name="Molpeceres G."/>
            <person name="Ruiz-Duenas F.J."/>
            <person name="Serrano A."/>
            <person name="Henrissat B."/>
            <person name="Drula E."/>
            <person name="Hughes K.W."/>
            <person name="Mata J.L."/>
            <person name="Ishikawa N.K."/>
            <person name="Vargas-Isla R."/>
            <person name="Ushijima S."/>
            <person name="Smith C.A."/>
            <person name="Ahrendt S."/>
            <person name="Andreopoulos W."/>
            <person name="He G."/>
            <person name="Labutti K."/>
            <person name="Lipzen A."/>
            <person name="Ng V."/>
            <person name="Sandor L."/>
            <person name="Barry K."/>
            <person name="Martinez A.T."/>
            <person name="Xiao Y."/>
            <person name="Gibbons J.G."/>
            <person name="Terashima K."/>
            <person name="Hibbett D.S."/>
            <person name="Grigoriev I.V."/>
        </authorList>
    </citation>
    <scope>NUCLEOTIDE SEQUENCE</scope>
    <source>
        <strain evidence="11">TFB9207</strain>
    </source>
</reference>
<dbReference type="GO" id="GO:0005524">
    <property type="term" value="F:ATP binding"/>
    <property type="evidence" value="ECO:0007669"/>
    <property type="project" value="UniProtKB-KW"/>
</dbReference>
<dbReference type="Pfam" id="PF00069">
    <property type="entry name" value="Pkinase"/>
    <property type="match status" value="1"/>
</dbReference>
<evidence type="ECO:0000256" key="3">
    <source>
        <dbReference type="ARBA" id="ARBA00022679"/>
    </source>
</evidence>
<dbReference type="GO" id="GO:0005829">
    <property type="term" value="C:cytosol"/>
    <property type="evidence" value="ECO:0007669"/>
    <property type="project" value="TreeGrafter"/>
</dbReference>
<evidence type="ECO:0000256" key="9">
    <source>
        <dbReference type="SAM" id="MobiDB-lite"/>
    </source>
</evidence>
<dbReference type="PROSITE" id="PS50011">
    <property type="entry name" value="PROTEIN_KINASE_DOM"/>
    <property type="match status" value="1"/>
</dbReference>
<dbReference type="Proteomes" id="UP001163846">
    <property type="component" value="Unassembled WGS sequence"/>
</dbReference>
<dbReference type="InterPro" id="IPR000719">
    <property type="entry name" value="Prot_kinase_dom"/>
</dbReference>
<evidence type="ECO:0000259" key="10">
    <source>
        <dbReference type="PROSITE" id="PS50011"/>
    </source>
</evidence>
<evidence type="ECO:0000256" key="7">
    <source>
        <dbReference type="ARBA" id="ARBA00047899"/>
    </source>
</evidence>
<gene>
    <name evidence="11" type="ORF">F5878DRAFT_633481</name>
</gene>
<keyword evidence="6" id="KW-0067">ATP-binding</keyword>
<dbReference type="Gene3D" id="1.10.510.10">
    <property type="entry name" value="Transferase(Phosphotransferase) domain 1"/>
    <property type="match status" value="1"/>
</dbReference>
<sequence>MLDEKPLHLASDTLTSVRLVISQGPSSEYRTLRHVPLDLPSRLRNILQDATHGRINNKYSKWRRVLGFGPDGTVRLIESSHTSGGNSFAVKYFRPKRNGESEKEYHKKVEAESVESTLMPHPNIIKTLEIISGKNRLGRYYYKVMEHAPYDLFSIVMSGKMCRPEIYCIFRQICEGIEYLHSIGLPHRNLKFDNCVMTADNVVQLIDIETATVFNYPGKITHTKGKGMVGSDPYPAPELLRADLDSNDGYDPRKTDVWSVAVILICMLLRRSPWKIPDVKADRSFRAFVDAHPDLSVPKSESSSSQPLLQLGLGQFDSMVKPRIIPNCHDHTTVSSESGNSVTDTTNSWKDSERPSSTVELDQDVSGSPTRANTSNHSLSHPFSSSSSGSASTGYDEDEDDTGNGSERSERSTGPEGQAQSLFLLLPQETRPTLRRMLQLDPSTRCTLTDLLRGRGKHDNLLCGCLISGTDGGGGGRELGQNTGSSVDGDGAVNSTSSTASTRLSTVHQPDCVYHDREPGEEDDGDPWVRSIIPCSAPGVKPDHEHVKVGSDVTEGGKRKRF</sequence>
<dbReference type="EC" id="2.7.11.1" evidence="1"/>
<evidence type="ECO:0000256" key="1">
    <source>
        <dbReference type="ARBA" id="ARBA00012513"/>
    </source>
</evidence>
<feature type="domain" description="Protein kinase" evidence="10">
    <location>
        <begin position="60"/>
        <end position="461"/>
    </location>
</feature>
<evidence type="ECO:0000256" key="4">
    <source>
        <dbReference type="ARBA" id="ARBA00022741"/>
    </source>
</evidence>
<dbReference type="GO" id="GO:0004674">
    <property type="term" value="F:protein serine/threonine kinase activity"/>
    <property type="evidence" value="ECO:0007669"/>
    <property type="project" value="UniProtKB-KW"/>
</dbReference>
<keyword evidence="5 11" id="KW-0418">Kinase</keyword>
<keyword evidence="12" id="KW-1185">Reference proteome</keyword>
<keyword evidence="4" id="KW-0547">Nucleotide-binding</keyword>
<feature type="region of interest" description="Disordered" evidence="9">
    <location>
        <begin position="484"/>
        <end position="508"/>
    </location>
</feature>
<feature type="compositionally biased region" description="Polar residues" evidence="9">
    <location>
        <begin position="333"/>
        <end position="374"/>
    </location>
</feature>
<comment type="catalytic activity">
    <reaction evidence="8">
        <text>L-seryl-[protein] + ATP = O-phospho-L-seryl-[protein] + ADP + H(+)</text>
        <dbReference type="Rhea" id="RHEA:17989"/>
        <dbReference type="Rhea" id="RHEA-COMP:9863"/>
        <dbReference type="Rhea" id="RHEA-COMP:11604"/>
        <dbReference type="ChEBI" id="CHEBI:15378"/>
        <dbReference type="ChEBI" id="CHEBI:29999"/>
        <dbReference type="ChEBI" id="CHEBI:30616"/>
        <dbReference type="ChEBI" id="CHEBI:83421"/>
        <dbReference type="ChEBI" id="CHEBI:456216"/>
        <dbReference type="EC" id="2.7.11.1"/>
    </reaction>
</comment>
<dbReference type="InterPro" id="IPR011009">
    <property type="entry name" value="Kinase-like_dom_sf"/>
</dbReference>
<feature type="compositionally biased region" description="Low complexity" evidence="9">
    <location>
        <begin position="375"/>
        <end position="392"/>
    </location>
</feature>
<keyword evidence="3" id="KW-0808">Transferase</keyword>
<dbReference type="Gene3D" id="3.30.200.20">
    <property type="entry name" value="Phosphorylase Kinase, domain 1"/>
    <property type="match status" value="1"/>
</dbReference>
<feature type="region of interest" description="Disordered" evidence="9">
    <location>
        <begin position="327"/>
        <end position="425"/>
    </location>
</feature>
<feature type="region of interest" description="Disordered" evidence="9">
    <location>
        <begin position="536"/>
        <end position="562"/>
    </location>
</feature>
<comment type="catalytic activity">
    <reaction evidence="7">
        <text>L-threonyl-[protein] + ATP = O-phospho-L-threonyl-[protein] + ADP + H(+)</text>
        <dbReference type="Rhea" id="RHEA:46608"/>
        <dbReference type="Rhea" id="RHEA-COMP:11060"/>
        <dbReference type="Rhea" id="RHEA-COMP:11605"/>
        <dbReference type="ChEBI" id="CHEBI:15378"/>
        <dbReference type="ChEBI" id="CHEBI:30013"/>
        <dbReference type="ChEBI" id="CHEBI:30616"/>
        <dbReference type="ChEBI" id="CHEBI:61977"/>
        <dbReference type="ChEBI" id="CHEBI:456216"/>
        <dbReference type="EC" id="2.7.11.1"/>
    </reaction>
</comment>
<dbReference type="AlphaFoldDB" id="A0AA38NYZ0"/>
<dbReference type="EMBL" id="MU806766">
    <property type="protein sequence ID" value="KAJ3833125.1"/>
    <property type="molecule type" value="Genomic_DNA"/>
</dbReference>
<accession>A0AA38NYZ0</accession>
<dbReference type="PANTHER" id="PTHR24343:SF137">
    <property type="entry name" value="SERINE_THREONINE-PROTEIN KINASE HRK1"/>
    <property type="match status" value="1"/>
</dbReference>
<dbReference type="PANTHER" id="PTHR24343">
    <property type="entry name" value="SERINE/THREONINE KINASE"/>
    <property type="match status" value="1"/>
</dbReference>
<evidence type="ECO:0000256" key="8">
    <source>
        <dbReference type="ARBA" id="ARBA00048679"/>
    </source>
</evidence>
<organism evidence="11 12">
    <name type="scientific">Lentinula raphanica</name>
    <dbReference type="NCBI Taxonomy" id="153919"/>
    <lineage>
        <taxon>Eukaryota</taxon>
        <taxon>Fungi</taxon>
        <taxon>Dikarya</taxon>
        <taxon>Basidiomycota</taxon>
        <taxon>Agaricomycotina</taxon>
        <taxon>Agaricomycetes</taxon>
        <taxon>Agaricomycetidae</taxon>
        <taxon>Agaricales</taxon>
        <taxon>Marasmiineae</taxon>
        <taxon>Omphalotaceae</taxon>
        <taxon>Lentinula</taxon>
    </lineage>
</organism>
<comment type="caution">
    <text evidence="11">The sequence shown here is derived from an EMBL/GenBank/DDBJ whole genome shotgun (WGS) entry which is preliminary data.</text>
</comment>
<dbReference type="SUPFAM" id="SSF56112">
    <property type="entry name" value="Protein kinase-like (PK-like)"/>
    <property type="match status" value="1"/>
</dbReference>
<protein>
    <recommendedName>
        <fullName evidence="1">non-specific serine/threonine protein kinase</fullName>
        <ecNumber evidence="1">2.7.11.1</ecNumber>
    </recommendedName>
</protein>
<name>A0AA38NYZ0_9AGAR</name>
<proteinExistence type="predicted"/>